<evidence type="ECO:0000313" key="3">
    <source>
        <dbReference type="WBParaSite" id="nRc.2.0.1.t35330-RA"/>
    </source>
</evidence>
<keyword evidence="1" id="KW-0732">Signal</keyword>
<feature type="signal peptide" evidence="1">
    <location>
        <begin position="1"/>
        <end position="30"/>
    </location>
</feature>
<accession>A0A915KAE2</accession>
<keyword evidence="2" id="KW-1185">Reference proteome</keyword>
<reference evidence="3" key="1">
    <citation type="submission" date="2022-11" db="UniProtKB">
        <authorList>
            <consortium name="WormBaseParasite"/>
        </authorList>
    </citation>
    <scope>IDENTIFICATION</scope>
</reference>
<proteinExistence type="predicted"/>
<feature type="chain" id="PRO_5038092898" evidence="1">
    <location>
        <begin position="31"/>
        <end position="236"/>
    </location>
</feature>
<sequence length="236" mass="26941">MGRAFVEQTITSNMLMISILIFTSFLQIDASIVTEINYCAPSFPCDASSLKCDDADPQSLDIYFLFDRALNDEAILGVEMLKRNFASHSRFGLYVKMIQYNIEGSSQEDCPLVSMCKRIPEQRIANITKIIKTSAFAKCPNVENEWKVTLSVFQKTEWNNTIKLVCKLHPYSSGNVEYELINEDEEIIGRNDNGTFFLKLTDRHADFWCRASFNNRRISSRTAFADSQQGIPLARK</sequence>
<organism evidence="2 3">
    <name type="scientific">Romanomermis culicivorax</name>
    <name type="common">Nematode worm</name>
    <dbReference type="NCBI Taxonomy" id="13658"/>
    <lineage>
        <taxon>Eukaryota</taxon>
        <taxon>Metazoa</taxon>
        <taxon>Ecdysozoa</taxon>
        <taxon>Nematoda</taxon>
        <taxon>Enoplea</taxon>
        <taxon>Dorylaimia</taxon>
        <taxon>Mermithida</taxon>
        <taxon>Mermithoidea</taxon>
        <taxon>Mermithidae</taxon>
        <taxon>Romanomermis</taxon>
    </lineage>
</organism>
<protein>
    <submittedName>
        <fullName evidence="3">Uncharacterized protein</fullName>
    </submittedName>
</protein>
<dbReference type="Proteomes" id="UP000887565">
    <property type="component" value="Unplaced"/>
</dbReference>
<evidence type="ECO:0000313" key="2">
    <source>
        <dbReference type="Proteomes" id="UP000887565"/>
    </source>
</evidence>
<evidence type="ECO:0000256" key="1">
    <source>
        <dbReference type="SAM" id="SignalP"/>
    </source>
</evidence>
<dbReference type="AlphaFoldDB" id="A0A915KAE2"/>
<name>A0A915KAE2_ROMCU</name>
<dbReference type="WBParaSite" id="nRc.2.0.1.t35330-RA">
    <property type="protein sequence ID" value="nRc.2.0.1.t35330-RA"/>
    <property type="gene ID" value="nRc.2.0.1.g35330"/>
</dbReference>